<keyword evidence="8" id="KW-0418">Kinase</keyword>
<dbReference type="PANTHER" id="PTHR24416">
    <property type="entry name" value="TYROSINE-PROTEIN KINASE RECEPTOR"/>
    <property type="match status" value="1"/>
</dbReference>
<dbReference type="InterPro" id="IPR020635">
    <property type="entry name" value="Tyr_kinase_cat_dom"/>
</dbReference>
<reference evidence="25" key="2">
    <citation type="submission" date="2025-09" db="UniProtKB">
        <authorList>
            <consortium name="Ensembl"/>
        </authorList>
    </citation>
    <scope>IDENTIFICATION</scope>
</reference>
<accession>A0A8C5PS98</accession>
<proteinExistence type="predicted"/>
<dbReference type="InterPro" id="IPR017441">
    <property type="entry name" value="Protein_kinase_ATP_BS"/>
</dbReference>
<dbReference type="Proteomes" id="UP000694569">
    <property type="component" value="Unplaced"/>
</dbReference>
<feature type="binding site" evidence="19">
    <location>
        <begin position="637"/>
        <end position="644"/>
    </location>
    <ligand>
        <name>ATP</name>
        <dbReference type="ChEBI" id="CHEBI:30616"/>
    </ligand>
</feature>
<keyword evidence="26" id="KW-1185">Reference proteome</keyword>
<evidence type="ECO:0000313" key="25">
    <source>
        <dbReference type="Ensembl" id="ENSLLEP00000026936.1"/>
    </source>
</evidence>
<evidence type="ECO:0000256" key="19">
    <source>
        <dbReference type="PIRSR" id="PIRSR000615-2"/>
    </source>
</evidence>
<keyword evidence="6" id="KW-0732">Signal</keyword>
<evidence type="ECO:0000256" key="18">
    <source>
        <dbReference type="PIRSR" id="PIRSR000615-1"/>
    </source>
</evidence>
<evidence type="ECO:0000256" key="1">
    <source>
        <dbReference type="ARBA" id="ARBA00004479"/>
    </source>
</evidence>
<dbReference type="AlphaFoldDB" id="A0A8C5PS98"/>
<dbReference type="PROSITE" id="PS50011">
    <property type="entry name" value="PROTEIN_KINASE_DOM"/>
    <property type="match status" value="1"/>
</dbReference>
<dbReference type="EC" id="2.7.10.1" evidence="2"/>
<dbReference type="GeneTree" id="ENSGT00940000160575"/>
<evidence type="ECO:0000256" key="22">
    <source>
        <dbReference type="PROSITE-ProRule" id="PRU10141"/>
    </source>
</evidence>
<feature type="active site" description="Proton acceptor" evidence="18">
    <location>
        <position position="850"/>
    </location>
</feature>
<evidence type="ECO:0000256" key="10">
    <source>
        <dbReference type="ARBA" id="ARBA00022989"/>
    </source>
</evidence>
<dbReference type="FunFam" id="3.30.200.20:FF:000366">
    <property type="entry name" value="receptor-type tyrosine-protein kinase FLT3"/>
    <property type="match status" value="1"/>
</dbReference>
<evidence type="ECO:0000256" key="5">
    <source>
        <dbReference type="ARBA" id="ARBA00022692"/>
    </source>
</evidence>
<dbReference type="PIRSF" id="PIRSF000615">
    <property type="entry name" value="TyrPK_CSF1-R"/>
    <property type="match status" value="1"/>
</dbReference>
<dbReference type="GO" id="GO:0019838">
    <property type="term" value="F:growth factor binding"/>
    <property type="evidence" value="ECO:0007669"/>
    <property type="project" value="TreeGrafter"/>
</dbReference>
<evidence type="ECO:0000256" key="17">
    <source>
        <dbReference type="ARBA" id="ARBA00051243"/>
    </source>
</evidence>
<feature type="binding site" evidence="19 22">
    <location>
        <position position="664"/>
    </location>
    <ligand>
        <name>ATP</name>
        <dbReference type="ChEBI" id="CHEBI:30616"/>
    </ligand>
</feature>
<feature type="binding site" evidence="20">
    <location>
        <position position="855"/>
    </location>
    <ligand>
        <name>Mg(2+)</name>
        <dbReference type="ChEBI" id="CHEBI:18420"/>
    </ligand>
</feature>
<evidence type="ECO:0000256" key="13">
    <source>
        <dbReference type="ARBA" id="ARBA00023157"/>
    </source>
</evidence>
<dbReference type="InterPro" id="IPR000719">
    <property type="entry name" value="Prot_kinase_dom"/>
</dbReference>
<evidence type="ECO:0000256" key="15">
    <source>
        <dbReference type="ARBA" id="ARBA00023180"/>
    </source>
</evidence>
<dbReference type="FunFam" id="1.10.510.10:FF:000426">
    <property type="entry name" value="Receptor-type tyrosine-protein kinase FLT3"/>
    <property type="match status" value="1"/>
</dbReference>
<keyword evidence="7 19" id="KW-0547">Nucleotide-binding</keyword>
<keyword evidence="16" id="KW-0393">Immunoglobulin domain</keyword>
<evidence type="ECO:0000313" key="26">
    <source>
        <dbReference type="Proteomes" id="UP000694569"/>
    </source>
</evidence>
<feature type="binding site" evidence="19">
    <location>
        <position position="854"/>
    </location>
    <ligand>
        <name>ATP</name>
        <dbReference type="ChEBI" id="CHEBI:30616"/>
    </ligand>
</feature>
<feature type="binding site" evidence="20">
    <location>
        <position position="609"/>
    </location>
    <ligand>
        <name>Mg(2+)</name>
        <dbReference type="ChEBI" id="CHEBI:18420"/>
    </ligand>
</feature>
<dbReference type="Ensembl" id="ENSLLET00000027986.1">
    <property type="protein sequence ID" value="ENSLLEP00000026936.1"/>
    <property type="gene ID" value="ENSLLEG00000017049.1"/>
</dbReference>
<dbReference type="GO" id="GO:0004714">
    <property type="term" value="F:transmembrane receptor protein tyrosine kinase activity"/>
    <property type="evidence" value="ECO:0007669"/>
    <property type="project" value="UniProtKB-EC"/>
</dbReference>
<dbReference type="GO" id="GO:0030183">
    <property type="term" value="P:B cell differentiation"/>
    <property type="evidence" value="ECO:0007669"/>
    <property type="project" value="TreeGrafter"/>
</dbReference>
<dbReference type="PROSITE" id="PS00240">
    <property type="entry name" value="RECEPTOR_TYR_KIN_III"/>
    <property type="match status" value="1"/>
</dbReference>
<dbReference type="SMART" id="SM00219">
    <property type="entry name" value="TyrKc"/>
    <property type="match status" value="1"/>
</dbReference>
<dbReference type="InterPro" id="IPR050122">
    <property type="entry name" value="RTK"/>
</dbReference>
<dbReference type="InterPro" id="IPR011009">
    <property type="entry name" value="Kinase-like_dom_sf"/>
</dbReference>
<dbReference type="GO" id="GO:0005524">
    <property type="term" value="F:ATP binding"/>
    <property type="evidence" value="ECO:0007669"/>
    <property type="project" value="UniProtKB-UniRule"/>
</dbReference>
<dbReference type="GO" id="GO:0005886">
    <property type="term" value="C:plasma membrane"/>
    <property type="evidence" value="ECO:0007669"/>
    <property type="project" value="TreeGrafter"/>
</dbReference>
<evidence type="ECO:0000256" key="4">
    <source>
        <dbReference type="ARBA" id="ARBA00022679"/>
    </source>
</evidence>
<dbReference type="GO" id="GO:0007169">
    <property type="term" value="P:cell surface receptor protein tyrosine kinase signaling pathway"/>
    <property type="evidence" value="ECO:0007669"/>
    <property type="project" value="InterPro"/>
</dbReference>
<evidence type="ECO:0000256" key="6">
    <source>
        <dbReference type="ARBA" id="ARBA00022729"/>
    </source>
</evidence>
<dbReference type="SUPFAM" id="SSF56112">
    <property type="entry name" value="Protein kinase-like (PK-like)"/>
    <property type="match status" value="1"/>
</dbReference>
<comment type="catalytic activity">
    <reaction evidence="17">
        <text>L-tyrosyl-[protein] + ATP = O-phospho-L-tyrosyl-[protein] + ADP + H(+)</text>
        <dbReference type="Rhea" id="RHEA:10596"/>
        <dbReference type="Rhea" id="RHEA-COMP:10136"/>
        <dbReference type="Rhea" id="RHEA-COMP:20101"/>
        <dbReference type="ChEBI" id="CHEBI:15378"/>
        <dbReference type="ChEBI" id="CHEBI:30616"/>
        <dbReference type="ChEBI" id="CHEBI:46858"/>
        <dbReference type="ChEBI" id="CHEBI:61978"/>
        <dbReference type="ChEBI" id="CHEBI:456216"/>
        <dbReference type="EC" id="2.7.10.1"/>
    </reaction>
</comment>
<dbReference type="InterPro" id="IPR001824">
    <property type="entry name" value="Tyr_kinase_rcpt_3_CS"/>
</dbReference>
<evidence type="ECO:0000256" key="2">
    <source>
        <dbReference type="ARBA" id="ARBA00011902"/>
    </source>
</evidence>
<feature type="binding site" evidence="20">
    <location>
        <position position="868"/>
    </location>
    <ligand>
        <name>Mg(2+)</name>
        <dbReference type="ChEBI" id="CHEBI:18420"/>
    </ligand>
</feature>
<dbReference type="InterPro" id="IPR013783">
    <property type="entry name" value="Ig-like_fold"/>
</dbReference>
<dbReference type="GO" id="GO:0019221">
    <property type="term" value="P:cytokine-mediated signaling pathway"/>
    <property type="evidence" value="ECO:0007669"/>
    <property type="project" value="TreeGrafter"/>
</dbReference>
<feature type="binding site" evidence="19">
    <location>
        <begin position="712"/>
        <end position="718"/>
    </location>
    <ligand>
        <name>ATP</name>
        <dbReference type="ChEBI" id="CHEBI:30616"/>
    </ligand>
</feature>
<organism evidence="25 26">
    <name type="scientific">Leptobrachium leishanense</name>
    <name type="common">Leishan spiny toad</name>
    <dbReference type="NCBI Taxonomy" id="445787"/>
    <lineage>
        <taxon>Eukaryota</taxon>
        <taxon>Metazoa</taxon>
        <taxon>Chordata</taxon>
        <taxon>Craniata</taxon>
        <taxon>Vertebrata</taxon>
        <taxon>Euteleostomi</taxon>
        <taxon>Amphibia</taxon>
        <taxon>Batrachia</taxon>
        <taxon>Anura</taxon>
        <taxon>Pelobatoidea</taxon>
        <taxon>Megophryidae</taxon>
        <taxon>Leptobrachium</taxon>
    </lineage>
</organism>
<evidence type="ECO:0000256" key="12">
    <source>
        <dbReference type="ARBA" id="ARBA00023137"/>
    </source>
</evidence>
<dbReference type="PANTHER" id="PTHR24416:SF356">
    <property type="entry name" value="RECEPTOR-TYPE TYROSINE-PROTEIN KINASE FLT3"/>
    <property type="match status" value="1"/>
</dbReference>
<comment type="subcellular location">
    <subcellularLocation>
        <location evidence="1">Membrane</location>
        <topology evidence="1">Single-pass type I membrane protein</topology>
    </subcellularLocation>
</comment>
<keyword evidence="13" id="KW-1015">Disulfide bond</keyword>
<dbReference type="PROSITE" id="PS00107">
    <property type="entry name" value="PROTEIN_KINASE_ATP"/>
    <property type="match status" value="1"/>
</dbReference>
<keyword evidence="15" id="KW-0325">Glycoprotein</keyword>
<evidence type="ECO:0000256" key="11">
    <source>
        <dbReference type="ARBA" id="ARBA00023136"/>
    </source>
</evidence>
<keyword evidence="20" id="KW-0479">Metal-binding</keyword>
<sequence>MRKCSRTGDLFESNSEPNSSSLLVTFQVAVILNGLSPVINQDALPTTNCYLRMNSKKPGGRELKNMIYLELSTEQTFSPVDDTIDLQCNLNSENVYEAAVTVEINLFESVKLEVVQNISGTVSSWWKLRQNNAEHIVKNSSDHGRIIFLDLVRVTEKQAGKYELSISNGKNNYLVHFAVKIKSKPRKPYITESGKWLNCISESYPTPSVDWFSCKQSDGRCKHIGSVIYQDLDIYGVTRVSNKIEAYKLLDEYIVCCANNTIGKECTELYTVDLGSQSFLPEIILKIRDPFVMRCRYVRNTYMFSVKWDLKSKHGEYRFDESKHADDGFIVRASFISFPRVEREGSETYSCVSGKFNKSATVTVLDKGFIDLNTSHEEYDIDKRKAFCLEASFKAYPAVRCSWIHGSRAVPCNVSTTNGISTSEYCDHKYVAGDYEFYIENEDLHLSKMFTLNILQKPEVINILTKDVITCEANGYPLPTWIWKRDTNNSFNCTEHILIGITHGAAVREPHLWKVSSSLVANPITNSLFVCCCATNSAGTTCDDTYINHLEVKSIQKEEASYIYPVSVCTGGVLIVILIALIFSKYKKQYKYENQLQMIQFIGPSDNEYIYIDLRELKYDLKWEFPRENLQLGDVLGSGAFGKVVTAAAYGITKPGVSLQVAVKMLKENPDFSEKEALMSELKMMTQIGHHKNIVNLLGACTNSGPVYLIFEYCCHGDLLNFLKTNRENFHQTWSDVVKNNNFSFYHNFNQDATSSEGNGNDIRNSLSMPKNEDPESINYQQTLEVALSTGHDDMQGLDNAKELEYKNLGCYEEEEEGLKILTFEDLLCFSYQVAKGMEFLESKLCIHRDLAARNILVTHGKLAKICDFGLARDVINDPNYVVKGNARLPVKWMAPESIFEGIYTIKSDVWSFGILLWEIFSLGVNPYPGIPVNAHFYKLLRSGFQMDPPFYTTDEIYFLMQSCWAFDSRKRPSFPQLVSFLGYQISNTEATQMYQHMDQSRDMAILKKNTLNKVTSEELPLI</sequence>
<dbReference type="GO" id="GO:0043235">
    <property type="term" value="C:receptor complex"/>
    <property type="evidence" value="ECO:0007669"/>
    <property type="project" value="TreeGrafter"/>
</dbReference>
<keyword evidence="3" id="KW-0597">Phosphoprotein</keyword>
<keyword evidence="10 23" id="KW-1133">Transmembrane helix</keyword>
<evidence type="ECO:0000256" key="23">
    <source>
        <dbReference type="SAM" id="Phobius"/>
    </source>
</evidence>
<evidence type="ECO:0000256" key="8">
    <source>
        <dbReference type="ARBA" id="ARBA00022777"/>
    </source>
</evidence>
<evidence type="ECO:0000256" key="3">
    <source>
        <dbReference type="ARBA" id="ARBA00022553"/>
    </source>
</evidence>
<evidence type="ECO:0000256" key="7">
    <source>
        <dbReference type="ARBA" id="ARBA00022741"/>
    </source>
</evidence>
<name>A0A8C5PS98_9ANUR</name>
<protein>
    <recommendedName>
        <fullName evidence="2">receptor protein-tyrosine kinase</fullName>
        <ecNumber evidence="2">2.7.10.1</ecNumber>
    </recommendedName>
</protein>
<dbReference type="GO" id="GO:0046872">
    <property type="term" value="F:metal ion binding"/>
    <property type="evidence" value="ECO:0007669"/>
    <property type="project" value="UniProtKB-KW"/>
</dbReference>
<keyword evidence="9 19" id="KW-0067">ATP-binding</keyword>
<feature type="site" description="Important for interaction with phosphotyrosine-binding proteins" evidence="21">
    <location>
        <position position="995"/>
    </location>
</feature>
<keyword evidence="11 23" id="KW-0472">Membrane</keyword>
<dbReference type="OrthoDB" id="6077854at2759"/>
<keyword evidence="14" id="KW-0675">Receptor</keyword>
<dbReference type="Gene3D" id="1.10.510.10">
    <property type="entry name" value="Transferase(Phosphotransferase) domain 1"/>
    <property type="match status" value="1"/>
</dbReference>
<evidence type="ECO:0000259" key="24">
    <source>
        <dbReference type="PROSITE" id="PS50011"/>
    </source>
</evidence>
<dbReference type="InterPro" id="IPR008266">
    <property type="entry name" value="Tyr_kinase_AS"/>
</dbReference>
<dbReference type="PROSITE" id="PS00109">
    <property type="entry name" value="PROTEIN_KINASE_TYR"/>
    <property type="match status" value="1"/>
</dbReference>
<evidence type="ECO:0000256" key="14">
    <source>
        <dbReference type="ARBA" id="ARBA00023170"/>
    </source>
</evidence>
<reference evidence="25" key="1">
    <citation type="submission" date="2025-08" db="UniProtKB">
        <authorList>
            <consortium name="Ensembl"/>
        </authorList>
    </citation>
    <scope>IDENTIFICATION</scope>
</reference>
<keyword evidence="20" id="KW-0460">Magnesium</keyword>
<dbReference type="Pfam" id="PF07714">
    <property type="entry name" value="PK_Tyr_Ser-Thr"/>
    <property type="match status" value="1"/>
</dbReference>
<dbReference type="InterPro" id="IPR001245">
    <property type="entry name" value="Ser-Thr/Tyr_kinase_cat_dom"/>
</dbReference>
<dbReference type="Gene3D" id="2.60.40.10">
    <property type="entry name" value="Immunoglobulins"/>
    <property type="match status" value="2"/>
</dbReference>
<dbReference type="Gene3D" id="3.30.200.20">
    <property type="entry name" value="Phosphorylase Kinase, domain 1"/>
    <property type="match status" value="1"/>
</dbReference>
<evidence type="ECO:0000256" key="21">
    <source>
        <dbReference type="PIRSR" id="PIRSR000615-4"/>
    </source>
</evidence>
<keyword evidence="12" id="KW-0829">Tyrosine-protein kinase</keyword>
<gene>
    <name evidence="25" type="primary">FLT3</name>
</gene>
<feature type="domain" description="Protein kinase" evidence="24">
    <location>
        <begin position="630"/>
        <end position="982"/>
    </location>
</feature>
<evidence type="ECO:0000256" key="16">
    <source>
        <dbReference type="ARBA" id="ARBA00023319"/>
    </source>
</evidence>
<keyword evidence="5 23" id="KW-0812">Transmembrane</keyword>
<evidence type="ECO:0000256" key="9">
    <source>
        <dbReference type="ARBA" id="ARBA00022840"/>
    </source>
</evidence>
<keyword evidence="4" id="KW-0808">Transferase</keyword>
<feature type="transmembrane region" description="Helical" evidence="23">
    <location>
        <begin position="562"/>
        <end position="583"/>
    </location>
</feature>
<evidence type="ECO:0000256" key="20">
    <source>
        <dbReference type="PIRSR" id="PIRSR000615-3"/>
    </source>
</evidence>